<reference evidence="2 3" key="1">
    <citation type="submission" date="2019-02" db="EMBL/GenBank/DDBJ databases">
        <title>Deep-cultivation of Planctomycetes and their phenomic and genomic characterization uncovers novel biology.</title>
        <authorList>
            <person name="Wiegand S."/>
            <person name="Jogler M."/>
            <person name="Boedeker C."/>
            <person name="Pinto D."/>
            <person name="Vollmers J."/>
            <person name="Rivas-Marin E."/>
            <person name="Kohn T."/>
            <person name="Peeters S.H."/>
            <person name="Heuer A."/>
            <person name="Rast P."/>
            <person name="Oberbeckmann S."/>
            <person name="Bunk B."/>
            <person name="Jeske O."/>
            <person name="Meyerdierks A."/>
            <person name="Storesund J.E."/>
            <person name="Kallscheuer N."/>
            <person name="Luecker S."/>
            <person name="Lage O.M."/>
            <person name="Pohl T."/>
            <person name="Merkel B.J."/>
            <person name="Hornburger P."/>
            <person name="Mueller R.-W."/>
            <person name="Bruemmer F."/>
            <person name="Labrenz M."/>
            <person name="Spormann A.M."/>
            <person name="Op den Camp H."/>
            <person name="Overmann J."/>
            <person name="Amann R."/>
            <person name="Jetten M.S.M."/>
            <person name="Mascher T."/>
            <person name="Medema M.H."/>
            <person name="Devos D.P."/>
            <person name="Kaster A.-K."/>
            <person name="Ovreas L."/>
            <person name="Rohde M."/>
            <person name="Galperin M.Y."/>
            <person name="Jogler C."/>
        </authorList>
    </citation>
    <scope>NUCLEOTIDE SEQUENCE [LARGE SCALE GENOMIC DNA]</scope>
    <source>
        <strain evidence="2 3">Pan181</strain>
    </source>
</reference>
<evidence type="ECO:0000256" key="1">
    <source>
        <dbReference type="SAM" id="Coils"/>
    </source>
</evidence>
<keyword evidence="1" id="KW-0175">Coiled coil</keyword>
<dbReference type="Proteomes" id="UP000315750">
    <property type="component" value="Chromosome"/>
</dbReference>
<feature type="coiled-coil region" evidence="1">
    <location>
        <begin position="519"/>
        <end position="546"/>
    </location>
</feature>
<dbReference type="EMBL" id="CP036278">
    <property type="protein sequence ID" value="QDU59010.1"/>
    <property type="molecule type" value="Genomic_DNA"/>
</dbReference>
<protein>
    <submittedName>
        <fullName evidence="2">Uncharacterized protein</fullName>
    </submittedName>
</protein>
<dbReference type="KEGG" id="amuc:Pan181_52510"/>
<name>A0A518AWD2_9BACT</name>
<feature type="coiled-coil region" evidence="1">
    <location>
        <begin position="255"/>
        <end position="331"/>
    </location>
</feature>
<keyword evidence="3" id="KW-1185">Reference proteome</keyword>
<proteinExistence type="predicted"/>
<gene>
    <name evidence="2" type="ORF">Pan181_52510</name>
</gene>
<evidence type="ECO:0000313" key="2">
    <source>
        <dbReference type="EMBL" id="QDU59010.1"/>
    </source>
</evidence>
<evidence type="ECO:0000313" key="3">
    <source>
        <dbReference type="Proteomes" id="UP000315750"/>
    </source>
</evidence>
<dbReference type="AlphaFoldDB" id="A0A518AWD2"/>
<accession>A0A518AWD2</accession>
<sequence>MLFRVPKSPADGDLPEELHLELLVRDREVIAALEELESDERREAFALDALRIGVMALRHAGTRMDADLLRRETSQLLGTLSQTLDRYSQSTGDQLNRSLKEYFDPNDGRFNERVSRLVKEDGELATLMRQQIDGENSSLARTLMTHVGSESPLMKMLDPAQSEGLLSALQQAVEGQLTKQSEQVLREFSLDNREGALARLVHELNTKHGDLSKDLKSKIDDVVKEFSLDDEGSALSRLVRNVDRAQRTITNEFSLDNNESALSRLREMLQETQGAIHKNLTLDEDGSPLARLKKELLDLLKSADEKNNEFREQVRVALAEMTAAKKEAERSTRHGEVFEEAVYDFVAREAQHAGDIATPTGASTGLIRNCKKGDCLVELGPSCLAAGEKIVVEAKQHGGYTLASAREELDIARKNRGAGIGVFVFSKRMAPSGLDGFKHYGSDIICAWDADDPSTDIWLKAALVTARALSVRQAGSSPSQEVDFEAIDRAVLDIEKRAENLDSIRTSAKTIVSSGEKIIKRVDTDEKALEKQLVILRENLDDVRVALGKEKS</sequence>
<organism evidence="2 3">
    <name type="scientific">Aeoliella mucimassa</name>
    <dbReference type="NCBI Taxonomy" id="2527972"/>
    <lineage>
        <taxon>Bacteria</taxon>
        <taxon>Pseudomonadati</taxon>
        <taxon>Planctomycetota</taxon>
        <taxon>Planctomycetia</taxon>
        <taxon>Pirellulales</taxon>
        <taxon>Lacipirellulaceae</taxon>
        <taxon>Aeoliella</taxon>
    </lineage>
</organism>